<dbReference type="GO" id="GO:0003700">
    <property type="term" value="F:DNA-binding transcription factor activity"/>
    <property type="evidence" value="ECO:0007669"/>
    <property type="project" value="InterPro"/>
</dbReference>
<dbReference type="SMART" id="SM00347">
    <property type="entry name" value="HTH_MARR"/>
    <property type="match status" value="1"/>
</dbReference>
<dbReference type="InterPro" id="IPR036388">
    <property type="entry name" value="WH-like_DNA-bd_sf"/>
</dbReference>
<dbReference type="PANTHER" id="PTHR33164">
    <property type="entry name" value="TRANSCRIPTIONAL REGULATOR, MARR FAMILY"/>
    <property type="match status" value="1"/>
</dbReference>
<feature type="domain" description="HTH marR-type" evidence="1">
    <location>
        <begin position="13"/>
        <end position="146"/>
    </location>
</feature>
<proteinExistence type="predicted"/>
<dbReference type="InterPro" id="IPR036390">
    <property type="entry name" value="WH_DNA-bd_sf"/>
</dbReference>
<dbReference type="KEGG" id="ppru:FDP22_14605"/>
<dbReference type="Pfam" id="PF12802">
    <property type="entry name" value="MarR_2"/>
    <property type="match status" value="1"/>
</dbReference>
<dbReference type="Gene3D" id="1.10.10.10">
    <property type="entry name" value="Winged helix-like DNA-binding domain superfamily/Winged helix DNA-binding domain"/>
    <property type="match status" value="1"/>
</dbReference>
<name>A0A5B8FVQ9_9RHOB</name>
<dbReference type="GO" id="GO:0006950">
    <property type="term" value="P:response to stress"/>
    <property type="evidence" value="ECO:0007669"/>
    <property type="project" value="TreeGrafter"/>
</dbReference>
<dbReference type="RefSeq" id="WP_138578179.1">
    <property type="nucleotide sequence ID" value="NZ_CP040818.1"/>
</dbReference>
<dbReference type="OrthoDB" id="8077146at2"/>
<gene>
    <name evidence="2" type="ORF">FDP22_14605</name>
</gene>
<accession>A0A5B8FVQ9</accession>
<evidence type="ECO:0000259" key="1">
    <source>
        <dbReference type="PROSITE" id="PS50995"/>
    </source>
</evidence>
<evidence type="ECO:0000313" key="2">
    <source>
        <dbReference type="EMBL" id="QDL92906.1"/>
    </source>
</evidence>
<dbReference type="InterPro" id="IPR039422">
    <property type="entry name" value="MarR/SlyA-like"/>
</dbReference>
<dbReference type="PANTHER" id="PTHR33164:SF89">
    <property type="entry name" value="MARR FAMILY REGULATORY PROTEIN"/>
    <property type="match status" value="1"/>
</dbReference>
<dbReference type="PROSITE" id="PS50995">
    <property type="entry name" value="HTH_MARR_2"/>
    <property type="match status" value="1"/>
</dbReference>
<dbReference type="AlphaFoldDB" id="A0A5B8FVQ9"/>
<dbReference type="PRINTS" id="PR00598">
    <property type="entry name" value="HTHMARR"/>
</dbReference>
<dbReference type="InterPro" id="IPR000835">
    <property type="entry name" value="HTH_MarR-typ"/>
</dbReference>
<reference evidence="2 3" key="1">
    <citation type="submission" date="2019-06" db="EMBL/GenBank/DDBJ databases">
        <title>Genome sequence of Rhodobacteraceae bacterium D4M1.</title>
        <authorList>
            <person name="Cao J."/>
        </authorList>
    </citation>
    <scope>NUCLEOTIDE SEQUENCE [LARGE SCALE GENOMIC DNA]</scope>
    <source>
        <strain evidence="2 3">D4M1</strain>
    </source>
</reference>
<sequence length="148" mass="17047">MAYEDHPDLSVLSSAIGYHLRRAQLAVFQDFTACFAELDLRPAEFSVLTVIARNPGLKQGEVAALLDIQRANFVALMDRLERRGLAERRRFPTDRRSYGLWLTRSGTEHTQRMFDLWHAHEERWVERLGGAGERDRLLDLLNRISSPA</sequence>
<evidence type="ECO:0000313" key="3">
    <source>
        <dbReference type="Proteomes" id="UP000305888"/>
    </source>
</evidence>
<dbReference type="EMBL" id="CP040818">
    <property type="protein sequence ID" value="QDL92906.1"/>
    <property type="molecule type" value="Genomic_DNA"/>
</dbReference>
<dbReference type="Proteomes" id="UP000305888">
    <property type="component" value="Chromosome"/>
</dbReference>
<dbReference type="SUPFAM" id="SSF46785">
    <property type="entry name" value="Winged helix' DNA-binding domain"/>
    <property type="match status" value="1"/>
</dbReference>
<keyword evidence="3" id="KW-1185">Reference proteome</keyword>
<organism evidence="2 3">
    <name type="scientific">Paroceanicella profunda</name>
    <dbReference type="NCBI Taxonomy" id="2579971"/>
    <lineage>
        <taxon>Bacteria</taxon>
        <taxon>Pseudomonadati</taxon>
        <taxon>Pseudomonadota</taxon>
        <taxon>Alphaproteobacteria</taxon>
        <taxon>Rhodobacterales</taxon>
        <taxon>Paracoccaceae</taxon>
        <taxon>Paroceanicella</taxon>
    </lineage>
</organism>
<protein>
    <submittedName>
        <fullName evidence="2">Winged helix-turn-helix transcriptional regulator</fullName>
    </submittedName>
</protein>